<reference evidence="2" key="1">
    <citation type="journal article" date="2020" name="mSystems">
        <title>Genome- and Community-Level Interaction Insights into Carbon Utilization and Element Cycling Functions of Hydrothermarchaeota in Hydrothermal Sediment.</title>
        <authorList>
            <person name="Zhou Z."/>
            <person name="Liu Y."/>
            <person name="Xu W."/>
            <person name="Pan J."/>
            <person name="Luo Z.H."/>
            <person name="Li M."/>
        </authorList>
    </citation>
    <scope>NUCLEOTIDE SEQUENCE [LARGE SCALE GENOMIC DNA]</scope>
    <source>
        <strain evidence="2">SpSt-69</strain>
    </source>
</reference>
<dbReference type="Pfam" id="PF18962">
    <property type="entry name" value="Por_Secre_tail"/>
    <property type="match status" value="1"/>
</dbReference>
<accession>A0A7V3ZZI4</accession>
<proteinExistence type="predicted"/>
<sequence length="1071" mass="121480">MLFAIIIKLILLGGTAKIAFLHHGNQHFSDNGYYALRPGDYGYNGNSFHRTLDTHEYYNCPIDIHISGTLTQSYTWMQNDRGLLNRLRGDLVYLVGGTYAEHIMPYVDRNINKFSLWYAKTLYENSIKGVGWPEYPNVIWVPERVFKSQLLMPYSLIKVLNEEYGKYDSQGRYLAPCIVLDDNVHEWYSHTYPDGSICNNSRKVHRMFDSEGNYVFVVFIQKVARDQMVWNDVSNPSNPLHQLLSSLANDPDQEQIVIYGDDWEKAAGVAGWDFGQPGAPASSYDWNIRFIKEQNWIQPIHIAEAVKWWGVDKIYDSDPYNDPPIINIDYATYQELHDWTGGTYDNWYNNFKSAVGWGCENGPDLNGNGINGDYEDLWKFAYNYLMNTPDNEFSKLGWLTLSSMLYETAWHTGPGGELVYWGKNLWNHTRYGAIFGYGAIWLDSLRFQEIPKIDSLDLDADGVKEYTIYNDKLCLIFDRRGGRALAVFTSDPSCVVGNLMSNWNGEGDYNDGGHPGLFNDSQGENSWFDVNVSYFGDTAVITFTERYAWNGTPQNDLTKTIKLTTGKNYVSITYSSTYSNWTKAGVTPSLYKQLLRRYNMRPLYGISENGWTYGGYESLYDSIKAVFLYPSGTGLTFNFLGKMSSGAELIEVGGRNGTYTIYFYAGKDDPDVDVPGPGDREGPRIWNTTFSPNYNILEMDSVLVTSNILDPSGILGAWVRYTNNNWQSYTDIQMFPDDGQSRDYNGNHEPDSALYGVYLPPQPTGTRVYFAIRAKDNSPYQNENWDNNNGQNYSYTVGFQDFVMDGVLDRVAVLLAQNENMHLYGYYDRNTKRLYVATESAGNASANQSGYFFNDHFIFISFEPSTMVNAPWAKLGQVGRYQFFLADEDNNDFVGWFDSTGTLITDTIHFKCASYFSDLGYLEGVIDLSLYGNLNVIYIAVGSYSTEDGGTLQWQVPRPLTQNGNIEGGEYFAYIIDSSVVRDSLNLKKLVINNIIKVGSPLKLKINSGISGPFIVSIYNIYGSLFTKTEIQADTNSSIIQIPFENATPGVYFIKVEAENIKTIQKVVVVK</sequence>
<protein>
    <submittedName>
        <fullName evidence="2">T9SS type A sorting domain-containing protein</fullName>
    </submittedName>
</protein>
<dbReference type="NCBIfam" id="TIGR04183">
    <property type="entry name" value="Por_Secre_tail"/>
    <property type="match status" value="1"/>
</dbReference>
<dbReference type="Gene3D" id="2.60.40.2440">
    <property type="entry name" value="Carbohydrate binding type-21 domain"/>
    <property type="match status" value="1"/>
</dbReference>
<dbReference type="InterPro" id="IPR026444">
    <property type="entry name" value="Secre_tail"/>
</dbReference>
<dbReference type="Gene3D" id="3.20.110.20">
    <property type="match status" value="1"/>
</dbReference>
<feature type="domain" description="Secretion system C-terminal sorting" evidence="1">
    <location>
        <begin position="1010"/>
        <end position="1069"/>
    </location>
</feature>
<name>A0A7V3ZZI4_UNCW3</name>
<dbReference type="AlphaFoldDB" id="A0A7V3ZZI4"/>
<dbReference type="EMBL" id="DTDJ01000050">
    <property type="protein sequence ID" value="HGL18301.1"/>
    <property type="molecule type" value="Genomic_DNA"/>
</dbReference>
<organism evidence="2">
    <name type="scientific">candidate division WOR-3 bacterium</name>
    <dbReference type="NCBI Taxonomy" id="2052148"/>
    <lineage>
        <taxon>Bacteria</taxon>
        <taxon>Bacteria division WOR-3</taxon>
    </lineage>
</organism>
<comment type="caution">
    <text evidence="2">The sequence shown here is derived from an EMBL/GenBank/DDBJ whole genome shotgun (WGS) entry which is preliminary data.</text>
</comment>
<gene>
    <name evidence="2" type="ORF">ENU66_08245</name>
</gene>
<evidence type="ECO:0000259" key="1">
    <source>
        <dbReference type="Pfam" id="PF18962"/>
    </source>
</evidence>
<evidence type="ECO:0000313" key="2">
    <source>
        <dbReference type="EMBL" id="HGL18301.1"/>
    </source>
</evidence>
<dbReference type="InterPro" id="IPR038175">
    <property type="entry name" value="CBM21_dom_sf"/>
</dbReference>